<dbReference type="Proteomes" id="UP001418222">
    <property type="component" value="Unassembled WGS sequence"/>
</dbReference>
<name>A0AAP0FZ17_9ASPA</name>
<dbReference type="GO" id="GO:0008017">
    <property type="term" value="F:microtubule binding"/>
    <property type="evidence" value="ECO:0007669"/>
    <property type="project" value="InterPro"/>
</dbReference>
<dbReference type="AlphaFoldDB" id="A0AAP0FZ17"/>
<comment type="subcellular location">
    <subcellularLocation>
        <location evidence="1">Cytoplasm</location>
        <location evidence="1">Cytoskeleton</location>
    </subcellularLocation>
</comment>
<dbReference type="PANTHER" id="PTHR31246">
    <property type="entry name" value="MICROTUBULE-ASSOCIATED PROTEIN 70-2"/>
    <property type="match status" value="1"/>
</dbReference>
<organism evidence="8 9">
    <name type="scientific">Platanthera zijinensis</name>
    <dbReference type="NCBI Taxonomy" id="2320716"/>
    <lineage>
        <taxon>Eukaryota</taxon>
        <taxon>Viridiplantae</taxon>
        <taxon>Streptophyta</taxon>
        <taxon>Embryophyta</taxon>
        <taxon>Tracheophyta</taxon>
        <taxon>Spermatophyta</taxon>
        <taxon>Magnoliopsida</taxon>
        <taxon>Liliopsida</taxon>
        <taxon>Asparagales</taxon>
        <taxon>Orchidaceae</taxon>
        <taxon>Orchidoideae</taxon>
        <taxon>Orchideae</taxon>
        <taxon>Orchidinae</taxon>
        <taxon>Platanthera</taxon>
    </lineage>
</organism>
<comment type="caution">
    <text evidence="8">The sequence shown here is derived from an EMBL/GenBank/DDBJ whole genome shotgun (WGS) entry which is preliminary data.</text>
</comment>
<evidence type="ECO:0000256" key="2">
    <source>
        <dbReference type="ARBA" id="ARBA00008825"/>
    </source>
</evidence>
<evidence type="ECO:0000313" key="9">
    <source>
        <dbReference type="Proteomes" id="UP001418222"/>
    </source>
</evidence>
<evidence type="ECO:0000313" key="8">
    <source>
        <dbReference type="EMBL" id="KAK8926026.1"/>
    </source>
</evidence>
<evidence type="ECO:0000256" key="4">
    <source>
        <dbReference type="ARBA" id="ARBA00022701"/>
    </source>
</evidence>
<evidence type="ECO:0000256" key="1">
    <source>
        <dbReference type="ARBA" id="ARBA00004245"/>
    </source>
</evidence>
<evidence type="ECO:0000256" key="5">
    <source>
        <dbReference type="ARBA" id="ARBA00023054"/>
    </source>
</evidence>
<protein>
    <submittedName>
        <fullName evidence="8">Microtubule-associated protein 70-1</fullName>
    </submittedName>
</protein>
<feature type="coiled-coil region" evidence="7">
    <location>
        <begin position="54"/>
        <end position="81"/>
    </location>
</feature>
<keyword evidence="5 7" id="KW-0175">Coiled coil</keyword>
<keyword evidence="4" id="KW-0493">Microtubule</keyword>
<dbReference type="Pfam" id="PF07058">
    <property type="entry name" value="MAP70"/>
    <property type="match status" value="1"/>
</dbReference>
<evidence type="ECO:0000256" key="6">
    <source>
        <dbReference type="ARBA" id="ARBA00023212"/>
    </source>
</evidence>
<accession>A0AAP0FZ17</accession>
<reference evidence="8 9" key="1">
    <citation type="journal article" date="2022" name="Nat. Plants">
        <title>Genomes of leafy and leafless Platanthera orchids illuminate the evolution of mycoheterotrophy.</title>
        <authorList>
            <person name="Li M.H."/>
            <person name="Liu K.W."/>
            <person name="Li Z."/>
            <person name="Lu H.C."/>
            <person name="Ye Q.L."/>
            <person name="Zhang D."/>
            <person name="Wang J.Y."/>
            <person name="Li Y.F."/>
            <person name="Zhong Z.M."/>
            <person name="Liu X."/>
            <person name="Yu X."/>
            <person name="Liu D.K."/>
            <person name="Tu X.D."/>
            <person name="Liu B."/>
            <person name="Hao Y."/>
            <person name="Liao X.Y."/>
            <person name="Jiang Y.T."/>
            <person name="Sun W.H."/>
            <person name="Chen J."/>
            <person name="Chen Y.Q."/>
            <person name="Ai Y."/>
            <person name="Zhai J.W."/>
            <person name="Wu S.S."/>
            <person name="Zhou Z."/>
            <person name="Hsiao Y.Y."/>
            <person name="Wu W.L."/>
            <person name="Chen Y.Y."/>
            <person name="Lin Y.F."/>
            <person name="Hsu J.L."/>
            <person name="Li C.Y."/>
            <person name="Wang Z.W."/>
            <person name="Zhao X."/>
            <person name="Zhong W.Y."/>
            <person name="Ma X.K."/>
            <person name="Ma L."/>
            <person name="Huang J."/>
            <person name="Chen G.Z."/>
            <person name="Huang M.Z."/>
            <person name="Huang L."/>
            <person name="Peng D.H."/>
            <person name="Luo Y.B."/>
            <person name="Zou S.Q."/>
            <person name="Chen S.P."/>
            <person name="Lan S."/>
            <person name="Tsai W.C."/>
            <person name="Van de Peer Y."/>
            <person name="Liu Z.J."/>
        </authorList>
    </citation>
    <scope>NUCLEOTIDE SEQUENCE [LARGE SCALE GENOMIC DNA]</scope>
    <source>
        <strain evidence="8">Lor287</strain>
    </source>
</reference>
<evidence type="ECO:0000256" key="3">
    <source>
        <dbReference type="ARBA" id="ARBA00022490"/>
    </source>
</evidence>
<keyword evidence="6" id="KW-0206">Cytoskeleton</keyword>
<dbReference type="EMBL" id="JBBWWQ010000016">
    <property type="protein sequence ID" value="KAK8926026.1"/>
    <property type="molecule type" value="Genomic_DNA"/>
</dbReference>
<evidence type="ECO:0000256" key="7">
    <source>
        <dbReference type="SAM" id="Coils"/>
    </source>
</evidence>
<proteinExistence type="inferred from homology"/>
<dbReference type="GO" id="GO:0005874">
    <property type="term" value="C:microtubule"/>
    <property type="evidence" value="ECO:0007669"/>
    <property type="project" value="UniProtKB-KW"/>
</dbReference>
<comment type="similarity">
    <text evidence="2">Belongs to the MAP70 family.</text>
</comment>
<dbReference type="PANTHER" id="PTHR31246:SF32">
    <property type="entry name" value="MICROTUBULE-ASSOCIATED PROTEIN 70-1"/>
    <property type="match status" value="1"/>
</dbReference>
<dbReference type="GO" id="GO:0007010">
    <property type="term" value="P:cytoskeleton organization"/>
    <property type="evidence" value="ECO:0007669"/>
    <property type="project" value="InterPro"/>
</dbReference>
<gene>
    <name evidence="8" type="primary">MAP70.1</name>
    <name evidence="8" type="ORF">KSP39_PZI018802</name>
</gene>
<keyword evidence="3" id="KW-0963">Cytoplasm</keyword>
<keyword evidence="9" id="KW-1185">Reference proteome</keyword>
<dbReference type="InterPro" id="IPR009768">
    <property type="entry name" value="MAP70"/>
</dbReference>
<sequence length="107" mass="12099">MQASVADDSVSGLLYDMLQKEVIILRKACYEKDQSLKDKDDAIEMLAKKVDTLTKVMEVEAKKMRRELSSMEKEVASMRVEKDQDNWEKCLGSSKVPASTSQLLPGR</sequence>